<accession>A0A6J7URC5</accession>
<gene>
    <name evidence="4" type="ORF">UFOPK4354_01533</name>
</gene>
<dbReference type="PANTHER" id="PTHR30632:SF0">
    <property type="entry name" value="SULFATE-BINDING PROTEIN"/>
    <property type="match status" value="1"/>
</dbReference>
<dbReference type="InterPro" id="IPR050682">
    <property type="entry name" value="ModA/WtpA"/>
</dbReference>
<dbReference type="Gene3D" id="3.40.190.10">
    <property type="entry name" value="Periplasmic binding protein-like II"/>
    <property type="match status" value="2"/>
</dbReference>
<keyword evidence="3" id="KW-0472">Membrane</keyword>
<keyword evidence="1" id="KW-0479">Metal-binding</keyword>
<proteinExistence type="predicted"/>
<protein>
    <submittedName>
        <fullName evidence="4">Unannotated protein</fullName>
    </submittedName>
</protein>
<sequence>MRTPTTTSYSQLTAKVIHRACRRKRSDRHAIRIATALLSKVAFSTALLGTALLGTGCSSTSADNQPANTQSTKASQELSGSILVSAAASLDSSFTQISKAFMELHPKAKVTLNFGSSGQIAAQIEQGAPADIAAFADTAPMQALEKAQLVLAPSKVFARNSLAIVTKANNPLNIRSLADLATVGTVSLCVQTAPCGKFAEQSLTNAGVSIAESNITRGADAQATLRAVTEGDAEAGIVYATDASPDASVAIEQRYNINNEYPIAVTRSSSQRVLAAAFMEFVLSAAGQSILSRAGFLAP</sequence>
<reference evidence="4" key="1">
    <citation type="submission" date="2020-05" db="EMBL/GenBank/DDBJ databases">
        <authorList>
            <person name="Chiriac C."/>
            <person name="Salcher M."/>
            <person name="Ghai R."/>
            <person name="Kavagutti S V."/>
        </authorList>
    </citation>
    <scope>NUCLEOTIDE SEQUENCE</scope>
</reference>
<dbReference type="GO" id="GO:0046872">
    <property type="term" value="F:metal ion binding"/>
    <property type="evidence" value="ECO:0007669"/>
    <property type="project" value="UniProtKB-KW"/>
</dbReference>
<dbReference type="PIRSF" id="PIRSF004846">
    <property type="entry name" value="ModA"/>
    <property type="match status" value="1"/>
</dbReference>
<organism evidence="4">
    <name type="scientific">freshwater metagenome</name>
    <dbReference type="NCBI Taxonomy" id="449393"/>
    <lineage>
        <taxon>unclassified sequences</taxon>
        <taxon>metagenomes</taxon>
        <taxon>ecological metagenomes</taxon>
    </lineage>
</organism>
<evidence type="ECO:0000256" key="2">
    <source>
        <dbReference type="ARBA" id="ARBA00022729"/>
    </source>
</evidence>
<dbReference type="PANTHER" id="PTHR30632">
    <property type="entry name" value="MOLYBDATE-BINDING PERIPLASMIC PROTEIN"/>
    <property type="match status" value="1"/>
</dbReference>
<dbReference type="Pfam" id="PF13531">
    <property type="entry name" value="SBP_bac_11"/>
    <property type="match status" value="1"/>
</dbReference>
<keyword evidence="3" id="KW-1133">Transmembrane helix</keyword>
<dbReference type="InterPro" id="IPR005950">
    <property type="entry name" value="ModA"/>
</dbReference>
<dbReference type="GO" id="GO:0030973">
    <property type="term" value="F:molybdate ion binding"/>
    <property type="evidence" value="ECO:0007669"/>
    <property type="project" value="TreeGrafter"/>
</dbReference>
<dbReference type="SUPFAM" id="SSF53850">
    <property type="entry name" value="Periplasmic binding protein-like II"/>
    <property type="match status" value="1"/>
</dbReference>
<dbReference type="NCBIfam" id="TIGR01256">
    <property type="entry name" value="modA"/>
    <property type="match status" value="1"/>
</dbReference>
<evidence type="ECO:0000256" key="1">
    <source>
        <dbReference type="ARBA" id="ARBA00022723"/>
    </source>
</evidence>
<feature type="transmembrane region" description="Helical" evidence="3">
    <location>
        <begin position="33"/>
        <end position="54"/>
    </location>
</feature>
<evidence type="ECO:0000313" key="4">
    <source>
        <dbReference type="EMBL" id="CAB5068531.1"/>
    </source>
</evidence>
<keyword evidence="2" id="KW-0732">Signal</keyword>
<dbReference type="EMBL" id="CAFBQW010000203">
    <property type="protein sequence ID" value="CAB5068531.1"/>
    <property type="molecule type" value="Genomic_DNA"/>
</dbReference>
<keyword evidence="3" id="KW-0812">Transmembrane</keyword>
<dbReference type="AlphaFoldDB" id="A0A6J7URC5"/>
<dbReference type="GO" id="GO:0015689">
    <property type="term" value="P:molybdate ion transport"/>
    <property type="evidence" value="ECO:0007669"/>
    <property type="project" value="InterPro"/>
</dbReference>
<name>A0A6J7URC5_9ZZZZ</name>
<evidence type="ECO:0000256" key="3">
    <source>
        <dbReference type="SAM" id="Phobius"/>
    </source>
</evidence>